<dbReference type="GO" id="GO:0006355">
    <property type="term" value="P:regulation of DNA-templated transcription"/>
    <property type="evidence" value="ECO:0007669"/>
    <property type="project" value="TreeGrafter"/>
</dbReference>
<evidence type="ECO:0000256" key="1">
    <source>
        <dbReference type="SAM" id="MobiDB-lite"/>
    </source>
</evidence>
<feature type="region of interest" description="Disordered" evidence="1">
    <location>
        <begin position="188"/>
        <end position="223"/>
    </location>
</feature>
<feature type="domain" description="A-kinase anchor protein 7-like phosphoesterase" evidence="2">
    <location>
        <begin position="19"/>
        <end position="260"/>
    </location>
</feature>
<dbReference type="Gene3D" id="3.90.1140.10">
    <property type="entry name" value="Cyclic phosphodiesterase"/>
    <property type="match status" value="1"/>
</dbReference>
<dbReference type="EMBL" id="KB445557">
    <property type="protein sequence ID" value="EMC95047.1"/>
    <property type="molecule type" value="Genomic_DNA"/>
</dbReference>
<dbReference type="STRING" id="717646.M2LLA7"/>
<dbReference type="GO" id="GO:0006307">
    <property type="term" value="P:DNA alkylation repair"/>
    <property type="evidence" value="ECO:0007669"/>
    <property type="project" value="InterPro"/>
</dbReference>
<dbReference type="eggNOG" id="KOG2814">
    <property type="taxonomic scope" value="Eukaryota"/>
</dbReference>
<dbReference type="OrthoDB" id="277832at2759"/>
<protein>
    <recommendedName>
        <fullName evidence="2">A-kinase anchor protein 7-like phosphoesterase domain-containing protein</fullName>
    </recommendedName>
</protein>
<dbReference type="Pfam" id="PF10469">
    <property type="entry name" value="AKAP7_NLS"/>
    <property type="match status" value="1"/>
</dbReference>
<dbReference type="PANTHER" id="PTHR13360:SF1">
    <property type="entry name" value="ACTIVATING SIGNAL COINTEGRATOR 1 COMPLEX SUBUNIT 1"/>
    <property type="match status" value="1"/>
</dbReference>
<dbReference type="AlphaFoldDB" id="M2LLA7"/>
<dbReference type="HOGENOM" id="CLU_038379_0_0_1"/>
<proteinExistence type="predicted"/>
<evidence type="ECO:0000313" key="3">
    <source>
        <dbReference type="EMBL" id="EMC95047.1"/>
    </source>
</evidence>
<dbReference type="KEGG" id="bcom:BAUCODRAFT_72788"/>
<dbReference type="PANTHER" id="PTHR13360">
    <property type="entry name" value="ACTIVATING SIGNAL COINTEGRATOR 1 COMPLEX SUBUNIT 1"/>
    <property type="match status" value="1"/>
</dbReference>
<sequence>MARYKGSRKPPGQKKPPLTHFLCLPLVTPDSRPHLEESLRYFRDAHAAGRDDSPELVVPGMHPKAIRAVGALHCTLGVMSLDKQKLEQAIETLQGLDRAVSSLERPVSPPLLNRSSEPLKINLTGLVSMHNPRNTSILYSAPADLSERLYPFCLEVQRQFADRGFLVPDDRQLKLHATIVNTIYAKGRTKRPPPKWKQKLREETPEPEAAPTTSTSGHGPFANAPLKIDATTILERFKEFVWAEGVVLDRIAICEMGAKKITDAAGKLIGEEYSEVASVKLPT</sequence>
<evidence type="ECO:0000313" key="4">
    <source>
        <dbReference type="Proteomes" id="UP000011761"/>
    </source>
</evidence>
<gene>
    <name evidence="3" type="ORF">BAUCODRAFT_72788</name>
</gene>
<dbReference type="Proteomes" id="UP000011761">
    <property type="component" value="Unassembled WGS sequence"/>
</dbReference>
<reference evidence="3 4" key="1">
    <citation type="journal article" date="2012" name="PLoS Pathog.">
        <title>Diverse lifestyles and strategies of plant pathogenesis encoded in the genomes of eighteen Dothideomycetes fungi.</title>
        <authorList>
            <person name="Ohm R.A."/>
            <person name="Feau N."/>
            <person name="Henrissat B."/>
            <person name="Schoch C.L."/>
            <person name="Horwitz B.A."/>
            <person name="Barry K.W."/>
            <person name="Condon B.J."/>
            <person name="Copeland A.C."/>
            <person name="Dhillon B."/>
            <person name="Glaser F."/>
            <person name="Hesse C.N."/>
            <person name="Kosti I."/>
            <person name="LaButti K."/>
            <person name="Lindquist E.A."/>
            <person name="Lucas S."/>
            <person name="Salamov A.A."/>
            <person name="Bradshaw R.E."/>
            <person name="Ciuffetti L."/>
            <person name="Hamelin R.C."/>
            <person name="Kema G.H.J."/>
            <person name="Lawrence C."/>
            <person name="Scott J.A."/>
            <person name="Spatafora J.W."/>
            <person name="Turgeon B.G."/>
            <person name="de Wit P.J.G.M."/>
            <person name="Zhong S."/>
            <person name="Goodwin S.B."/>
            <person name="Grigoriev I.V."/>
        </authorList>
    </citation>
    <scope>NUCLEOTIDE SEQUENCE [LARGE SCALE GENOMIC DNA]</scope>
    <source>
        <strain evidence="3 4">UAMH 10762</strain>
    </source>
</reference>
<feature type="compositionally biased region" description="Basic residues" evidence="1">
    <location>
        <begin position="188"/>
        <end position="198"/>
    </location>
</feature>
<accession>M2LLA7</accession>
<dbReference type="OMA" id="LYPFCVK"/>
<dbReference type="InterPro" id="IPR009210">
    <property type="entry name" value="ASCC1"/>
</dbReference>
<dbReference type="GeneID" id="19116768"/>
<evidence type="ECO:0000259" key="2">
    <source>
        <dbReference type="Pfam" id="PF10469"/>
    </source>
</evidence>
<feature type="compositionally biased region" description="Low complexity" evidence="1">
    <location>
        <begin position="207"/>
        <end position="216"/>
    </location>
</feature>
<keyword evidence="4" id="KW-1185">Reference proteome</keyword>
<name>M2LLA7_BAUPA</name>
<dbReference type="RefSeq" id="XP_007677594.1">
    <property type="nucleotide sequence ID" value="XM_007679404.1"/>
</dbReference>
<dbReference type="GO" id="GO:0005634">
    <property type="term" value="C:nucleus"/>
    <property type="evidence" value="ECO:0007669"/>
    <property type="project" value="TreeGrafter"/>
</dbReference>
<organism evidence="3 4">
    <name type="scientific">Baudoinia panamericana (strain UAMH 10762)</name>
    <name type="common">Angels' share fungus</name>
    <name type="synonym">Baudoinia compniacensis (strain UAMH 10762)</name>
    <dbReference type="NCBI Taxonomy" id="717646"/>
    <lineage>
        <taxon>Eukaryota</taxon>
        <taxon>Fungi</taxon>
        <taxon>Dikarya</taxon>
        <taxon>Ascomycota</taxon>
        <taxon>Pezizomycotina</taxon>
        <taxon>Dothideomycetes</taxon>
        <taxon>Dothideomycetidae</taxon>
        <taxon>Mycosphaerellales</taxon>
        <taxon>Teratosphaeriaceae</taxon>
        <taxon>Baudoinia</taxon>
    </lineage>
</organism>
<dbReference type="InterPro" id="IPR019510">
    <property type="entry name" value="AKAP7-like_phosphoesterase"/>
</dbReference>